<keyword evidence="4" id="KW-0472">Membrane</keyword>
<evidence type="ECO:0000256" key="3">
    <source>
        <dbReference type="ARBA" id="ARBA00023034"/>
    </source>
</evidence>
<keyword evidence="3" id="KW-0333">Golgi apparatus</keyword>
<dbReference type="EMBL" id="JAVRJZ010000005">
    <property type="protein sequence ID" value="KAK2722368.1"/>
    <property type="molecule type" value="Genomic_DNA"/>
</dbReference>
<evidence type="ECO:0000256" key="2">
    <source>
        <dbReference type="ARBA" id="ARBA00020974"/>
    </source>
</evidence>
<sequence length="777" mass="87495">MDKDLEGILEEISGNDFDVKDYTSYILEKGISSSYQLSRLTSALSLVESAISNEVFSKHDALILDASRIEGLEERLEMLTQSSKKLLDEISAIRNRLQEPYNVLKTQVVTVARLQVTCDTLRDLSWYLELLLQLENETNLIRQAEILAEVDSVCSKKTLDDLNAYTDTCQSVAAWHSKTEEEAIHRLETALKDGAVNKGVESLQVFDSLGLLSSSVYGFLDRTCNLVQNRIRSAVSGEHLSSVLAEDRKKGYPGRTSTVLSSTRALRSLLWEELEETANTICSCFDQVSCLDRVIGQTYLGSNVTFATRMSPKEKIYLLKIFWSKIIDVIRRELKQSCSESGVVKQSLEEDFPRFLKFVERISKHVQDIQGVGKLEADIFLTRDDVNESFFEIEQSVRSLLAPFQNAYLSQSLSRLFDPVNSMFQVEKVPLVDEIDTLIAVILSEMKVSEKNGSFHLLVSKNIIKCLKLFNVKCETLIVSDSNASQVTAIPNAVQKSNGLVFALLIYFRESVKKHIESHLSEECREDFNSILETSSNLMRATVQPLLDSISDSVEAILLTMHQEDFSAPVRQNTRSTPQCSLYLRELQGFILRVSKDYLGLYGNKENLQPMVIKTANRCFDLFLRHTSLVRPLGEGGKLRMAADFAQMELALAPLGLRLSESGQSYKAVKAFKSMLFNTLEDLVQSPLIGEVVPYSVVLHFIFAQSPPVLKSPHQTANWSITKYSQWLDEHQNEKDRLLLVRGALDAYAHGAKAKNVKLLGEFEIMLQLVEKGLNTL</sequence>
<gene>
    <name evidence="8" type="ORF">QYM36_002789</name>
</gene>
<evidence type="ECO:0000259" key="7">
    <source>
        <dbReference type="Pfam" id="PF20649"/>
    </source>
</evidence>
<feature type="coiled-coil region" evidence="5">
    <location>
        <begin position="69"/>
        <end position="96"/>
    </location>
</feature>
<dbReference type="InterPro" id="IPR019465">
    <property type="entry name" value="Cog5"/>
</dbReference>
<evidence type="ECO:0000259" key="6">
    <source>
        <dbReference type="Pfam" id="PF10392"/>
    </source>
</evidence>
<dbReference type="Pfam" id="PF20649">
    <property type="entry name" value="COG5_C"/>
    <property type="match status" value="1"/>
</dbReference>
<evidence type="ECO:0000256" key="4">
    <source>
        <dbReference type="ARBA" id="ARBA00023136"/>
    </source>
</evidence>
<evidence type="ECO:0000256" key="5">
    <source>
        <dbReference type="SAM" id="Coils"/>
    </source>
</evidence>
<evidence type="ECO:0000313" key="8">
    <source>
        <dbReference type="EMBL" id="KAK2722368.1"/>
    </source>
</evidence>
<feature type="domain" description="Conserved oligomeric Golgi complex subunit 5 N-terminal" evidence="6">
    <location>
        <begin position="15"/>
        <end position="134"/>
    </location>
</feature>
<dbReference type="GO" id="GO:0017119">
    <property type="term" value="C:Golgi transport complex"/>
    <property type="evidence" value="ECO:0007669"/>
    <property type="project" value="InterPro"/>
</dbReference>
<organism evidence="8 9">
    <name type="scientific">Artemia franciscana</name>
    <name type="common">Brine shrimp</name>
    <name type="synonym">Artemia sanfranciscana</name>
    <dbReference type="NCBI Taxonomy" id="6661"/>
    <lineage>
        <taxon>Eukaryota</taxon>
        <taxon>Metazoa</taxon>
        <taxon>Ecdysozoa</taxon>
        <taxon>Arthropoda</taxon>
        <taxon>Crustacea</taxon>
        <taxon>Branchiopoda</taxon>
        <taxon>Anostraca</taxon>
        <taxon>Artemiidae</taxon>
        <taxon>Artemia</taxon>
    </lineage>
</organism>
<dbReference type="Proteomes" id="UP001187531">
    <property type="component" value="Unassembled WGS sequence"/>
</dbReference>
<dbReference type="InterPro" id="IPR049176">
    <property type="entry name" value="COG5_N"/>
</dbReference>
<feature type="domain" description="Conserved oligomeric Golgi complex subunit 5 helical" evidence="7">
    <location>
        <begin position="174"/>
        <end position="360"/>
    </location>
</feature>
<keyword evidence="5" id="KW-0175">Coiled coil</keyword>
<dbReference type="Pfam" id="PF10392">
    <property type="entry name" value="COG5_N"/>
    <property type="match status" value="1"/>
</dbReference>
<dbReference type="AlphaFoldDB" id="A0AA88L8G6"/>
<reference evidence="8" key="1">
    <citation type="submission" date="2023-07" db="EMBL/GenBank/DDBJ databases">
        <title>Chromosome-level genome assembly of Artemia franciscana.</title>
        <authorList>
            <person name="Jo E."/>
        </authorList>
    </citation>
    <scope>NUCLEOTIDE SEQUENCE</scope>
    <source>
        <tissue evidence="8">Whole body</tissue>
    </source>
</reference>
<name>A0AA88L8G6_ARTSF</name>
<protein>
    <recommendedName>
        <fullName evidence="2">Conserved oligomeric Golgi complex subunit 5</fullName>
    </recommendedName>
</protein>
<comment type="subcellular location">
    <subcellularLocation>
        <location evidence="1">Golgi apparatus membrane</location>
        <topology evidence="1">Peripheral membrane protein</topology>
    </subcellularLocation>
</comment>
<dbReference type="GO" id="GO:0000139">
    <property type="term" value="C:Golgi membrane"/>
    <property type="evidence" value="ECO:0007669"/>
    <property type="project" value="UniProtKB-SubCell"/>
</dbReference>
<evidence type="ECO:0000256" key="1">
    <source>
        <dbReference type="ARBA" id="ARBA00004395"/>
    </source>
</evidence>
<dbReference type="GO" id="GO:0006891">
    <property type="term" value="P:intra-Golgi vesicle-mediated transport"/>
    <property type="evidence" value="ECO:0007669"/>
    <property type="project" value="InterPro"/>
</dbReference>
<accession>A0AA88L8G6</accession>
<keyword evidence="9" id="KW-1185">Reference proteome</keyword>
<dbReference type="InterPro" id="IPR048485">
    <property type="entry name" value="COG5_helical"/>
</dbReference>
<dbReference type="PANTHER" id="PTHR13228:SF3">
    <property type="entry name" value="CONSERVED OLIGOMERIC GOLGI COMPLEX SUBUNIT 5"/>
    <property type="match status" value="1"/>
</dbReference>
<proteinExistence type="predicted"/>
<evidence type="ECO:0000313" key="9">
    <source>
        <dbReference type="Proteomes" id="UP001187531"/>
    </source>
</evidence>
<dbReference type="PANTHER" id="PTHR13228">
    <property type="entry name" value="CONSERVED OLIGOMERIC GOLGI COMPLEX COMPONENT 5"/>
    <property type="match status" value="1"/>
</dbReference>
<comment type="caution">
    <text evidence="8">The sequence shown here is derived from an EMBL/GenBank/DDBJ whole genome shotgun (WGS) entry which is preliminary data.</text>
</comment>